<dbReference type="EMBL" id="CACRXK020022769">
    <property type="protein sequence ID" value="CAB4037133.1"/>
    <property type="molecule type" value="Genomic_DNA"/>
</dbReference>
<evidence type="ECO:0000259" key="4">
    <source>
        <dbReference type="PROSITE" id="PS50188"/>
    </source>
</evidence>
<comment type="caution">
    <text evidence="5">The sequence shown here is derived from an EMBL/GenBank/DDBJ whole genome shotgun (WGS) entry which is preliminary data.</text>
</comment>
<keyword evidence="6" id="KW-1185">Reference proteome</keyword>
<dbReference type="PROSITE" id="PS50188">
    <property type="entry name" value="B302_SPRY"/>
    <property type="match status" value="1"/>
</dbReference>
<keyword evidence="1" id="KW-0479">Metal-binding</keyword>
<dbReference type="GO" id="GO:0051603">
    <property type="term" value="P:proteolysis involved in protein catabolic process"/>
    <property type="evidence" value="ECO:0007669"/>
    <property type="project" value="TreeGrafter"/>
</dbReference>
<dbReference type="SUPFAM" id="SSF52540">
    <property type="entry name" value="P-loop containing nucleoside triphosphate hydrolases"/>
    <property type="match status" value="1"/>
</dbReference>
<dbReference type="GO" id="GO:0004386">
    <property type="term" value="F:helicase activity"/>
    <property type="evidence" value="ECO:0007669"/>
    <property type="project" value="UniProtKB-KW"/>
</dbReference>
<keyword evidence="3" id="KW-0862">Zinc</keyword>
<feature type="non-terminal residue" evidence="5">
    <location>
        <position position="155"/>
    </location>
</feature>
<keyword evidence="5" id="KW-0347">Helicase</keyword>
<proteinExistence type="predicted"/>
<evidence type="ECO:0000256" key="3">
    <source>
        <dbReference type="ARBA" id="ARBA00022833"/>
    </source>
</evidence>
<reference evidence="5" key="1">
    <citation type="submission" date="2020-04" db="EMBL/GenBank/DDBJ databases">
        <authorList>
            <person name="Alioto T."/>
            <person name="Alioto T."/>
            <person name="Gomez Garrido J."/>
        </authorList>
    </citation>
    <scope>NUCLEOTIDE SEQUENCE</scope>
    <source>
        <strain evidence="5">A484AB</strain>
    </source>
</reference>
<feature type="non-terminal residue" evidence="5">
    <location>
        <position position="1"/>
    </location>
</feature>
<dbReference type="Gene3D" id="2.60.120.920">
    <property type="match status" value="1"/>
</dbReference>
<gene>
    <name evidence="5" type="ORF">PACLA_8A041943</name>
</gene>
<accession>A0A6S7LGK2</accession>
<dbReference type="AlphaFoldDB" id="A0A6S7LGK2"/>
<dbReference type="InterPro" id="IPR027417">
    <property type="entry name" value="P-loop_NTPase"/>
</dbReference>
<dbReference type="InterPro" id="IPR013320">
    <property type="entry name" value="ConA-like_dom_sf"/>
</dbReference>
<sequence length="155" mass="16967">SFGLNDVIGSYIDLEDGTVKWSKNGVDFGEAYEIPYNLKGVPFYAAVVLKNAELKFNFGAMPFRYPPKGGYIGLSSARPECVTSSKTGIVSRTPGKFNNECSPSAIILEPSRELAQQTHNNVTMFKKYLPSPSIKEVLLIGGESVRDQIGKLREG</sequence>
<dbReference type="GO" id="GO:0005737">
    <property type="term" value="C:cytoplasm"/>
    <property type="evidence" value="ECO:0007669"/>
    <property type="project" value="TreeGrafter"/>
</dbReference>
<dbReference type="InterPro" id="IPR045129">
    <property type="entry name" value="RNF123/RKP/RSPRY1"/>
</dbReference>
<name>A0A6S7LGK2_PARCT</name>
<dbReference type="GO" id="GO:0008270">
    <property type="term" value="F:zinc ion binding"/>
    <property type="evidence" value="ECO:0007669"/>
    <property type="project" value="UniProtKB-KW"/>
</dbReference>
<dbReference type="PANTHER" id="PTHR13363">
    <property type="entry name" value="RING FINGER AND SRY DOMAIN-CONTAINING"/>
    <property type="match status" value="1"/>
</dbReference>
<dbReference type="InterPro" id="IPR001870">
    <property type="entry name" value="B30.2/SPRY"/>
</dbReference>
<evidence type="ECO:0000256" key="1">
    <source>
        <dbReference type="ARBA" id="ARBA00022723"/>
    </source>
</evidence>
<dbReference type="GO" id="GO:0004842">
    <property type="term" value="F:ubiquitin-protein transferase activity"/>
    <property type="evidence" value="ECO:0007669"/>
    <property type="project" value="InterPro"/>
</dbReference>
<dbReference type="SUPFAM" id="SSF49899">
    <property type="entry name" value="Concanavalin A-like lectins/glucanases"/>
    <property type="match status" value="1"/>
</dbReference>
<dbReference type="OrthoDB" id="1735at2759"/>
<keyword evidence="5" id="KW-0067">ATP-binding</keyword>
<evidence type="ECO:0000313" key="6">
    <source>
        <dbReference type="Proteomes" id="UP001152795"/>
    </source>
</evidence>
<keyword evidence="2" id="KW-0863">Zinc-finger</keyword>
<dbReference type="InterPro" id="IPR043136">
    <property type="entry name" value="B30.2/SPRY_sf"/>
</dbReference>
<dbReference type="Pfam" id="PF00622">
    <property type="entry name" value="SPRY"/>
    <property type="match status" value="1"/>
</dbReference>
<dbReference type="Gene3D" id="3.40.50.300">
    <property type="entry name" value="P-loop containing nucleotide triphosphate hydrolases"/>
    <property type="match status" value="1"/>
</dbReference>
<evidence type="ECO:0000313" key="5">
    <source>
        <dbReference type="EMBL" id="CAB4037133.1"/>
    </source>
</evidence>
<protein>
    <submittedName>
        <fullName evidence="5">ATP-dependent RNA helicase DDX1</fullName>
    </submittedName>
</protein>
<keyword evidence="5" id="KW-0547">Nucleotide-binding</keyword>
<organism evidence="5 6">
    <name type="scientific">Paramuricea clavata</name>
    <name type="common">Red gorgonian</name>
    <name type="synonym">Violescent sea-whip</name>
    <dbReference type="NCBI Taxonomy" id="317549"/>
    <lineage>
        <taxon>Eukaryota</taxon>
        <taxon>Metazoa</taxon>
        <taxon>Cnidaria</taxon>
        <taxon>Anthozoa</taxon>
        <taxon>Octocorallia</taxon>
        <taxon>Malacalcyonacea</taxon>
        <taxon>Plexauridae</taxon>
        <taxon>Paramuricea</taxon>
    </lineage>
</organism>
<keyword evidence="5" id="KW-0378">Hydrolase</keyword>
<dbReference type="Proteomes" id="UP001152795">
    <property type="component" value="Unassembled WGS sequence"/>
</dbReference>
<evidence type="ECO:0000256" key="2">
    <source>
        <dbReference type="ARBA" id="ARBA00022771"/>
    </source>
</evidence>
<dbReference type="PANTHER" id="PTHR13363:SF5">
    <property type="entry name" value="E3 UBIQUITIN-PROTEIN LIGASE RNF123"/>
    <property type="match status" value="1"/>
</dbReference>
<feature type="domain" description="B30.2/SPRY" evidence="4">
    <location>
        <begin position="1"/>
        <end position="63"/>
    </location>
</feature>
<dbReference type="InterPro" id="IPR003877">
    <property type="entry name" value="SPRY_dom"/>
</dbReference>